<dbReference type="GO" id="GO:0016301">
    <property type="term" value="F:kinase activity"/>
    <property type="evidence" value="ECO:0007669"/>
    <property type="project" value="UniProtKB-KW"/>
</dbReference>
<dbReference type="PANTHER" id="PTHR44591:SF3">
    <property type="entry name" value="RESPONSE REGULATORY DOMAIN-CONTAINING PROTEIN"/>
    <property type="match status" value="1"/>
</dbReference>
<dbReference type="SUPFAM" id="SSF46955">
    <property type="entry name" value="Putative DNA-binding domain"/>
    <property type="match status" value="1"/>
</dbReference>
<accession>A0A917PBW2</accession>
<comment type="caution">
    <text evidence="4">The sequence shown here is derived from an EMBL/GenBank/DDBJ whole genome shotgun (WGS) entry which is preliminary data.</text>
</comment>
<keyword evidence="4" id="KW-0808">Transferase</keyword>
<dbReference type="GO" id="GO:0000160">
    <property type="term" value="P:phosphorelay signal transduction system"/>
    <property type="evidence" value="ECO:0007669"/>
    <property type="project" value="InterPro"/>
</dbReference>
<dbReference type="AlphaFoldDB" id="A0A917PBW2"/>
<dbReference type="InterPro" id="IPR010093">
    <property type="entry name" value="SinI_DNA-bd"/>
</dbReference>
<dbReference type="Gene3D" id="1.10.1660.10">
    <property type="match status" value="1"/>
</dbReference>
<dbReference type="EMBL" id="BMOE01000003">
    <property type="protein sequence ID" value="GGJ69905.1"/>
    <property type="molecule type" value="Genomic_DNA"/>
</dbReference>
<evidence type="ECO:0000256" key="2">
    <source>
        <dbReference type="PROSITE-ProRule" id="PRU00169"/>
    </source>
</evidence>
<proteinExistence type="predicted"/>
<feature type="modified residue" description="4-aspartylphosphate" evidence="2">
    <location>
        <position position="115"/>
    </location>
</feature>
<dbReference type="Pfam" id="PF12728">
    <property type="entry name" value="HTH_17"/>
    <property type="match status" value="1"/>
</dbReference>
<dbReference type="InterPro" id="IPR001789">
    <property type="entry name" value="Sig_transdc_resp-reg_receiver"/>
</dbReference>
<dbReference type="InterPro" id="IPR041657">
    <property type="entry name" value="HTH_17"/>
</dbReference>
<dbReference type="CDD" id="cd04762">
    <property type="entry name" value="HTH_MerR-trunc"/>
    <property type="match status" value="1"/>
</dbReference>
<dbReference type="Pfam" id="PF00072">
    <property type="entry name" value="Response_reg"/>
    <property type="match status" value="1"/>
</dbReference>
<keyword evidence="4" id="KW-0418">Kinase</keyword>
<dbReference type="SMART" id="SM00448">
    <property type="entry name" value="REC"/>
    <property type="match status" value="1"/>
</dbReference>
<sequence length="192" mass="21154">METFLTTREAADRLGVSLRTVQQWVEQGALQAYKTHGGHRRILRSSLDRMLAERESALRGHTLKVLVVEDDAALLRLYTLTLGGWDLPLDLRATDNGIQALVEVGAWQPDVLILDLHLPGLDGFELVRRLNALVPHPALIVVTGLDPHEIGARGGLPPELPVLPKPVPFAVLKRHLETLLQPARPALERSPA</sequence>
<evidence type="ECO:0000313" key="5">
    <source>
        <dbReference type="Proteomes" id="UP000635726"/>
    </source>
</evidence>
<reference evidence="4" key="2">
    <citation type="submission" date="2020-09" db="EMBL/GenBank/DDBJ databases">
        <authorList>
            <person name="Sun Q."/>
            <person name="Ohkuma M."/>
        </authorList>
    </citation>
    <scope>NUCLEOTIDE SEQUENCE</scope>
    <source>
        <strain evidence="4">JCM 14371</strain>
    </source>
</reference>
<reference evidence="4" key="1">
    <citation type="journal article" date="2014" name="Int. J. Syst. Evol. Microbiol.">
        <title>Complete genome sequence of Corynebacterium casei LMG S-19264T (=DSM 44701T), isolated from a smear-ripened cheese.</title>
        <authorList>
            <consortium name="US DOE Joint Genome Institute (JGI-PGF)"/>
            <person name="Walter F."/>
            <person name="Albersmeier A."/>
            <person name="Kalinowski J."/>
            <person name="Ruckert C."/>
        </authorList>
    </citation>
    <scope>NUCLEOTIDE SEQUENCE</scope>
    <source>
        <strain evidence="4">JCM 14371</strain>
    </source>
</reference>
<evidence type="ECO:0000259" key="3">
    <source>
        <dbReference type="PROSITE" id="PS50110"/>
    </source>
</evidence>
<evidence type="ECO:0000256" key="1">
    <source>
        <dbReference type="ARBA" id="ARBA00022553"/>
    </source>
</evidence>
<dbReference type="GO" id="GO:0003677">
    <property type="term" value="F:DNA binding"/>
    <property type="evidence" value="ECO:0007669"/>
    <property type="project" value="InterPro"/>
</dbReference>
<keyword evidence="1 2" id="KW-0597">Phosphoprotein</keyword>
<keyword evidence="5" id="KW-1185">Reference proteome</keyword>
<dbReference type="SUPFAM" id="SSF52172">
    <property type="entry name" value="CheY-like"/>
    <property type="match status" value="1"/>
</dbReference>
<dbReference type="Proteomes" id="UP000635726">
    <property type="component" value="Unassembled WGS sequence"/>
</dbReference>
<dbReference type="NCBIfam" id="TIGR01764">
    <property type="entry name" value="excise"/>
    <property type="match status" value="1"/>
</dbReference>
<name>A0A917PBW2_9DEIO</name>
<gene>
    <name evidence="4" type="ORF">GCM10008939_12880</name>
</gene>
<dbReference type="InterPro" id="IPR011006">
    <property type="entry name" value="CheY-like_superfamily"/>
</dbReference>
<protein>
    <submittedName>
        <fullName evidence="4">Histidine kinase</fullName>
    </submittedName>
</protein>
<dbReference type="PROSITE" id="PS50110">
    <property type="entry name" value="RESPONSE_REGULATORY"/>
    <property type="match status" value="1"/>
</dbReference>
<organism evidence="4 5">
    <name type="scientific">Deinococcus aquiradiocola</name>
    <dbReference type="NCBI Taxonomy" id="393059"/>
    <lineage>
        <taxon>Bacteria</taxon>
        <taxon>Thermotogati</taxon>
        <taxon>Deinococcota</taxon>
        <taxon>Deinococci</taxon>
        <taxon>Deinococcales</taxon>
        <taxon>Deinococcaceae</taxon>
        <taxon>Deinococcus</taxon>
    </lineage>
</organism>
<dbReference type="Gene3D" id="3.40.50.2300">
    <property type="match status" value="1"/>
</dbReference>
<evidence type="ECO:0000313" key="4">
    <source>
        <dbReference type="EMBL" id="GGJ69905.1"/>
    </source>
</evidence>
<dbReference type="InterPro" id="IPR009061">
    <property type="entry name" value="DNA-bd_dom_put_sf"/>
</dbReference>
<dbReference type="CDD" id="cd00156">
    <property type="entry name" value="REC"/>
    <property type="match status" value="1"/>
</dbReference>
<dbReference type="InterPro" id="IPR050595">
    <property type="entry name" value="Bact_response_regulator"/>
</dbReference>
<dbReference type="RefSeq" id="WP_229670831.1">
    <property type="nucleotide sequence ID" value="NZ_BMOE01000003.1"/>
</dbReference>
<feature type="domain" description="Response regulatory" evidence="3">
    <location>
        <begin position="64"/>
        <end position="180"/>
    </location>
</feature>
<dbReference type="PANTHER" id="PTHR44591">
    <property type="entry name" value="STRESS RESPONSE REGULATOR PROTEIN 1"/>
    <property type="match status" value="1"/>
</dbReference>